<feature type="signal peptide" evidence="1">
    <location>
        <begin position="1"/>
        <end position="20"/>
    </location>
</feature>
<organism evidence="2 3">
    <name type="scientific">Phytophthora pseudosyringae</name>
    <dbReference type="NCBI Taxonomy" id="221518"/>
    <lineage>
        <taxon>Eukaryota</taxon>
        <taxon>Sar</taxon>
        <taxon>Stramenopiles</taxon>
        <taxon>Oomycota</taxon>
        <taxon>Peronosporomycetes</taxon>
        <taxon>Peronosporales</taxon>
        <taxon>Peronosporaceae</taxon>
        <taxon>Phytophthora</taxon>
    </lineage>
</organism>
<protein>
    <submittedName>
        <fullName evidence="2">Uncharacterized protein</fullName>
    </submittedName>
</protein>
<dbReference type="Proteomes" id="UP000694044">
    <property type="component" value="Unassembled WGS sequence"/>
</dbReference>
<dbReference type="AlphaFoldDB" id="A0A8T1VY19"/>
<feature type="chain" id="PRO_5035717627" evidence="1">
    <location>
        <begin position="21"/>
        <end position="200"/>
    </location>
</feature>
<evidence type="ECO:0000256" key="1">
    <source>
        <dbReference type="SAM" id="SignalP"/>
    </source>
</evidence>
<keyword evidence="3" id="KW-1185">Reference proteome</keyword>
<reference evidence="2" key="1">
    <citation type="submission" date="2021-02" db="EMBL/GenBank/DDBJ databases">
        <authorList>
            <person name="Palmer J.M."/>
        </authorList>
    </citation>
    <scope>NUCLEOTIDE SEQUENCE</scope>
    <source>
        <strain evidence="2">SCRP734</strain>
    </source>
</reference>
<evidence type="ECO:0000313" key="2">
    <source>
        <dbReference type="EMBL" id="KAG7384823.1"/>
    </source>
</evidence>
<dbReference type="EMBL" id="JAGDFM010000137">
    <property type="protein sequence ID" value="KAG7384823.1"/>
    <property type="molecule type" value="Genomic_DNA"/>
</dbReference>
<keyword evidence="1" id="KW-0732">Signal</keyword>
<proteinExistence type="predicted"/>
<name>A0A8T1VY19_9STRA</name>
<evidence type="ECO:0000313" key="3">
    <source>
        <dbReference type="Proteomes" id="UP000694044"/>
    </source>
</evidence>
<comment type="caution">
    <text evidence="2">The sequence shown here is derived from an EMBL/GenBank/DDBJ whole genome shotgun (WGS) entry which is preliminary data.</text>
</comment>
<sequence length="200" mass="21722">MQVGTMLGWMFLLLRPTGSSSPVAARMQQIESDVTVRSLWLEDKIRSDLEGFVGGKYSARGYVDEDGKVTVAWVNSGDAEEVGSHTRSSTSEAGVNLRPAGTSTRVCAAGHVDCGGGGVRALPVILDSGADKARHTHALLHAITKSYDIVDKFLCQRMGSQLVEGDWKSTFGQGDERRSTCNVITTRRFQWVVLSAMTFH</sequence>
<gene>
    <name evidence="2" type="ORF">PHYPSEUDO_002209</name>
</gene>
<accession>A0A8T1VY19</accession>